<accession>A0ABR0FXF2</accession>
<evidence type="ECO:0000256" key="6">
    <source>
        <dbReference type="ARBA" id="ARBA00048142"/>
    </source>
</evidence>
<dbReference type="InterPro" id="IPR050485">
    <property type="entry name" value="Proline_metab_enzyme"/>
</dbReference>
<dbReference type="InterPro" id="IPR029510">
    <property type="entry name" value="Ald_DH_CS_GLU"/>
</dbReference>
<proteinExistence type="inferred from homology"/>
<dbReference type="NCBIfam" id="TIGR01236">
    <property type="entry name" value="D1pyr5carbox1"/>
    <property type="match status" value="1"/>
</dbReference>
<evidence type="ECO:0000259" key="11">
    <source>
        <dbReference type="Pfam" id="PF00171"/>
    </source>
</evidence>
<keyword evidence="3 8" id="KW-0560">Oxidoreductase</keyword>
<organism evidence="12 13">
    <name type="scientific">Podospora bellae-mahoneyi</name>
    <dbReference type="NCBI Taxonomy" id="2093777"/>
    <lineage>
        <taxon>Eukaryota</taxon>
        <taxon>Fungi</taxon>
        <taxon>Dikarya</taxon>
        <taxon>Ascomycota</taxon>
        <taxon>Pezizomycotina</taxon>
        <taxon>Sordariomycetes</taxon>
        <taxon>Sordariomycetidae</taxon>
        <taxon>Sordariales</taxon>
        <taxon>Podosporaceae</taxon>
        <taxon>Podospora</taxon>
    </lineage>
</organism>
<sequence length="619" mass="67291">MASRQLGRFSLSSSGITTRAAFSGVKPRLLLLLSATAPRLLSTSSMRMSTIASFKIPKVANEPNHHYAKGSAQRDGLAAAVEALQKKGPLQVPLVIGGKEVCTTPSSFSSTYQYSTPPYQITTESTATQYSPSSHTTPVATYSLASPTNIRTAISSALAAQESWSSLPFADRAAIFLKAADLISTKYRYPLMAATMLGQGKNAWQAEIDAAAELVDFLRFNVQYAEELYAQQPGHNSPGVWNRVEYRPLEGFVYAVSPFNFTAIAGNLPGLPALLGNVVIWKPSDYAIASNWLLYNILVEAGLPREVIQLVPGDPEEVTREVLAHRKFAALHYTGSTAVFRKLYGEIGKGVAEGRYQSYPRIVGETGGKNFHLVHSSADLENAVVQTVRGAFEYQGQKCSATSRLYVPKSRWEEFRGRLVEETERLTVGNPWEHESFVGPVIHEGSFKKLARTIDEANGDEELALLTGGTYDGSKGWFVKPTIYLAKKPDHKLFSTELFGPVLTVYVYDDTTDPVEAFGKVCEVVDGATDYGLTGSVFAADRAAVRFAEEKLRNAAGNFYINCKSTGAVVGQQPFGGSRASGTNDKAGSIAILGRFVSMRSIKEEFNATTKVAYPSNEV</sequence>
<comment type="catalytic activity">
    <reaction evidence="6 9">
        <text>L-glutamate 5-semialdehyde + NAD(+) + H2O = L-glutamate + NADH + 2 H(+)</text>
        <dbReference type="Rhea" id="RHEA:30235"/>
        <dbReference type="ChEBI" id="CHEBI:15377"/>
        <dbReference type="ChEBI" id="CHEBI:15378"/>
        <dbReference type="ChEBI" id="CHEBI:29985"/>
        <dbReference type="ChEBI" id="CHEBI:57540"/>
        <dbReference type="ChEBI" id="CHEBI:57945"/>
        <dbReference type="ChEBI" id="CHEBI:58066"/>
        <dbReference type="EC" id="1.2.1.88"/>
    </reaction>
</comment>
<dbReference type="Gene3D" id="3.40.605.10">
    <property type="entry name" value="Aldehyde Dehydrogenase, Chain A, domain 1"/>
    <property type="match status" value="1"/>
</dbReference>
<feature type="domain" description="Aldehyde dehydrogenase" evidence="11">
    <location>
        <begin position="126"/>
        <end position="597"/>
    </location>
</feature>
<evidence type="ECO:0000313" key="13">
    <source>
        <dbReference type="Proteomes" id="UP001322138"/>
    </source>
</evidence>
<dbReference type="InterPro" id="IPR016163">
    <property type="entry name" value="Ald_DH_C"/>
</dbReference>
<name>A0ABR0FXF2_9PEZI</name>
<dbReference type="InterPro" id="IPR016162">
    <property type="entry name" value="Ald_DH_N"/>
</dbReference>
<feature type="active site" evidence="7">
    <location>
        <position position="365"/>
    </location>
</feature>
<comment type="caution">
    <text evidence="12">The sequence shown here is derived from an EMBL/GenBank/DDBJ whole genome shotgun (WGS) entry which is preliminary data.</text>
</comment>
<comment type="similarity">
    <text evidence="2 8">Belongs to the aldehyde dehydrogenase family.</text>
</comment>
<dbReference type="Gene3D" id="3.40.309.10">
    <property type="entry name" value="Aldehyde Dehydrogenase, Chain A, domain 2"/>
    <property type="match status" value="1"/>
</dbReference>
<dbReference type="PANTHER" id="PTHR42862">
    <property type="entry name" value="DELTA-1-PYRROLINE-5-CARBOXYLATE DEHYDROGENASE 1, ISOFORM A-RELATED"/>
    <property type="match status" value="1"/>
</dbReference>
<evidence type="ECO:0000256" key="5">
    <source>
        <dbReference type="ARBA" id="ARBA00023062"/>
    </source>
</evidence>
<keyword evidence="13" id="KW-1185">Reference proteome</keyword>
<evidence type="ECO:0000256" key="8">
    <source>
        <dbReference type="RuleBase" id="RU003345"/>
    </source>
</evidence>
<evidence type="ECO:0000256" key="4">
    <source>
        <dbReference type="ARBA" id="ARBA00023027"/>
    </source>
</evidence>
<keyword evidence="4 9" id="KW-0520">NAD</keyword>
<evidence type="ECO:0000313" key="12">
    <source>
        <dbReference type="EMBL" id="KAK4648618.1"/>
    </source>
</evidence>
<protein>
    <recommendedName>
        <fullName evidence="9 10">Multifunctional fusion protein</fullName>
    </recommendedName>
    <domain>
        <recommendedName>
            <fullName evidence="10">Delta-1-pyrroline-5-carboxylate dehydrogenase</fullName>
            <shortName evidence="10">P5C dehydrogenase</shortName>
        </recommendedName>
        <alternativeName>
            <fullName evidence="9">L-glutamate gamma-semialdehyde dehydrogenase</fullName>
        </alternativeName>
    </domain>
    <domain>
        <recommendedName>
            <fullName evidence="9">L-glutamate gamma-semialdehyde dehydrogenase</fullName>
            <ecNumber evidence="9">1.2.1.88</ecNumber>
        </recommendedName>
    </domain>
</protein>
<evidence type="ECO:0000256" key="9">
    <source>
        <dbReference type="RuleBase" id="RU366016"/>
    </source>
</evidence>
<evidence type="ECO:0000256" key="2">
    <source>
        <dbReference type="ARBA" id="ARBA00009986"/>
    </source>
</evidence>
<dbReference type="Proteomes" id="UP001322138">
    <property type="component" value="Unassembled WGS sequence"/>
</dbReference>
<evidence type="ECO:0000256" key="3">
    <source>
        <dbReference type="ARBA" id="ARBA00023002"/>
    </source>
</evidence>
<gene>
    <name evidence="12" type="primary">PUT2</name>
    <name evidence="12" type="ORF">QC761_111850</name>
</gene>
<evidence type="ECO:0000256" key="1">
    <source>
        <dbReference type="ARBA" id="ARBA00004786"/>
    </source>
</evidence>
<dbReference type="SUPFAM" id="SSF53720">
    <property type="entry name" value="ALDH-like"/>
    <property type="match status" value="1"/>
</dbReference>
<dbReference type="PROSITE" id="PS00070">
    <property type="entry name" value="ALDEHYDE_DEHYDR_CYS"/>
    <property type="match status" value="1"/>
</dbReference>
<dbReference type="InterPro" id="IPR016160">
    <property type="entry name" value="Ald_DH_CS_CYS"/>
</dbReference>
<dbReference type="InterPro" id="IPR015590">
    <property type="entry name" value="Aldehyde_DH_dom"/>
</dbReference>
<dbReference type="PANTHER" id="PTHR42862:SF1">
    <property type="entry name" value="DELTA-1-PYRROLINE-5-CARBOXYLATE DEHYDROGENASE 2, ISOFORM A-RELATED"/>
    <property type="match status" value="1"/>
</dbReference>
<dbReference type="GO" id="GO:0003842">
    <property type="term" value="F:L-glutamate gamma-semialdehyde dehydrogenase activity"/>
    <property type="evidence" value="ECO:0007669"/>
    <property type="project" value="UniProtKB-EC"/>
</dbReference>
<dbReference type="RefSeq" id="XP_062737593.1">
    <property type="nucleotide sequence ID" value="XM_062874466.1"/>
</dbReference>
<dbReference type="CDD" id="cd07123">
    <property type="entry name" value="ALDH_F4-17_P5CDH"/>
    <property type="match status" value="1"/>
</dbReference>
<keyword evidence="5 9" id="KW-0642">Proline metabolism</keyword>
<comment type="pathway">
    <text evidence="1 9">Amino-acid degradation; L-proline degradation into L-glutamate; L-glutamate from L-proline: step 2/2.</text>
</comment>
<dbReference type="InterPro" id="IPR005931">
    <property type="entry name" value="P5CDH/ALDH4A1"/>
</dbReference>
<dbReference type="GeneID" id="87893948"/>
<dbReference type="PROSITE" id="PS00687">
    <property type="entry name" value="ALDEHYDE_DEHYDR_GLU"/>
    <property type="match status" value="1"/>
</dbReference>
<evidence type="ECO:0000256" key="10">
    <source>
        <dbReference type="RuleBase" id="RU366030"/>
    </source>
</evidence>
<evidence type="ECO:0000256" key="7">
    <source>
        <dbReference type="PROSITE-ProRule" id="PRU10007"/>
    </source>
</evidence>
<dbReference type="EC" id="1.2.1.88" evidence="9"/>
<dbReference type="Pfam" id="PF00171">
    <property type="entry name" value="Aldedh"/>
    <property type="match status" value="1"/>
</dbReference>
<dbReference type="EMBL" id="JAFFGZ010000001">
    <property type="protein sequence ID" value="KAK4648618.1"/>
    <property type="molecule type" value="Genomic_DNA"/>
</dbReference>
<dbReference type="InterPro" id="IPR016161">
    <property type="entry name" value="Ald_DH/histidinol_DH"/>
</dbReference>
<reference evidence="12 13" key="1">
    <citation type="journal article" date="2023" name="bioRxiv">
        <title>High-quality genome assemblies of four members of thePodospora anserinaspecies complex.</title>
        <authorList>
            <person name="Ament-Velasquez S.L."/>
            <person name="Vogan A.A."/>
            <person name="Wallerman O."/>
            <person name="Hartmann F."/>
            <person name="Gautier V."/>
            <person name="Silar P."/>
            <person name="Giraud T."/>
            <person name="Johannesson H."/>
        </authorList>
    </citation>
    <scope>NUCLEOTIDE SEQUENCE [LARGE SCALE GENOMIC DNA]</scope>
    <source>
        <strain evidence="12 13">CBS 112042</strain>
    </source>
</reference>